<dbReference type="InterPro" id="IPR001347">
    <property type="entry name" value="SIS_dom"/>
</dbReference>
<organism evidence="4 5">
    <name type="scientific">Candidatus Roizmanbacteria bacterium CG23_combo_of_CG06-09_8_20_14_all_35_49</name>
    <dbReference type="NCBI Taxonomy" id="1974863"/>
    <lineage>
        <taxon>Bacteria</taxon>
        <taxon>Candidatus Roizmaniibacteriota</taxon>
    </lineage>
</organism>
<evidence type="ECO:0000313" key="4">
    <source>
        <dbReference type="EMBL" id="PIP15025.1"/>
    </source>
</evidence>
<evidence type="ECO:0000259" key="3">
    <source>
        <dbReference type="PROSITE" id="PS51464"/>
    </source>
</evidence>
<proteinExistence type="inferred from homology"/>
<dbReference type="InterPro" id="IPR046348">
    <property type="entry name" value="SIS_dom_sf"/>
</dbReference>
<dbReference type="GO" id="GO:0005975">
    <property type="term" value="P:carbohydrate metabolic process"/>
    <property type="evidence" value="ECO:0007669"/>
    <property type="project" value="InterPro"/>
</dbReference>
<sequence length="357" mass="40760">MINLDDKDKILKLQGGEKVLQSIDALPNQLKQSFSEALNINFPEDYKNVKSVVVCGMGGSRFPVFIIKELFKEKLKIPYVFNDDYNLPGYIDKNTLVILSSYSGTTEEVLICGEKALAKKAKIIGITVGGGLELFLAKNNFPLYKINPVYNPSGQPRIGFGYFVGGHLGLLFNLGFLNLEKRMIEEAINYLSSLISNFQVNIPTNNNLIKQLAQKLYQKYPYYIVSEFLTGVGNAIANQTNETAKSISSFRIIPELDHHLMEGLKFPDKLKEILVFIFFFSNLYSPKIQKRFIITKEIVEKNNILTIWYELKGKNKIEQAFELMAIGSYLSMYLSVLYEQDPTIIPYVDYFKKRLKE</sequence>
<name>A0A2G9Y707_9BACT</name>
<accession>A0A2G9Y707</accession>
<dbReference type="Proteomes" id="UP000231025">
    <property type="component" value="Unassembled WGS sequence"/>
</dbReference>
<dbReference type="SUPFAM" id="SSF53697">
    <property type="entry name" value="SIS domain"/>
    <property type="match status" value="1"/>
</dbReference>
<comment type="similarity">
    <text evidence="1">Belongs to the PGI/PMI family.</text>
</comment>
<reference evidence="4 5" key="1">
    <citation type="submission" date="2017-09" db="EMBL/GenBank/DDBJ databases">
        <title>Depth-based differentiation of microbial function through sediment-hosted aquifers and enrichment of novel symbionts in the deep terrestrial subsurface.</title>
        <authorList>
            <person name="Probst A.J."/>
            <person name="Ladd B."/>
            <person name="Jarett J.K."/>
            <person name="Geller-Mcgrath D.E."/>
            <person name="Sieber C.M."/>
            <person name="Emerson J.B."/>
            <person name="Anantharaman K."/>
            <person name="Thomas B.C."/>
            <person name="Malmstrom R."/>
            <person name="Stieglmeier M."/>
            <person name="Klingl A."/>
            <person name="Woyke T."/>
            <person name="Ryan C.M."/>
            <person name="Banfield J.F."/>
        </authorList>
    </citation>
    <scope>NUCLEOTIDE SEQUENCE [LARGE SCALE GENOMIC DNA]</scope>
    <source>
        <strain evidence="4">CG23_combo_of_CG06-09_8_20_14_all_35_49</strain>
    </source>
</reference>
<dbReference type="GO" id="GO:0097367">
    <property type="term" value="F:carbohydrate derivative binding"/>
    <property type="evidence" value="ECO:0007669"/>
    <property type="project" value="InterPro"/>
</dbReference>
<keyword evidence="2" id="KW-0413">Isomerase</keyword>
<comment type="caution">
    <text evidence="4">The sequence shown here is derived from an EMBL/GenBank/DDBJ whole genome shotgun (WGS) entry which is preliminary data.</text>
</comment>
<dbReference type="Pfam" id="PF10432">
    <property type="entry name" value="bact-PGI_C"/>
    <property type="match status" value="1"/>
</dbReference>
<dbReference type="GO" id="GO:1901135">
    <property type="term" value="P:carbohydrate derivative metabolic process"/>
    <property type="evidence" value="ECO:0007669"/>
    <property type="project" value="InterPro"/>
</dbReference>
<dbReference type="GO" id="GO:0004476">
    <property type="term" value="F:mannose-6-phosphate isomerase activity"/>
    <property type="evidence" value="ECO:0007669"/>
    <property type="project" value="InterPro"/>
</dbReference>
<dbReference type="Gene3D" id="3.40.50.10490">
    <property type="entry name" value="Glucose-6-phosphate isomerase like protein, domain 1"/>
    <property type="match status" value="2"/>
</dbReference>
<dbReference type="EMBL" id="PCRE01000028">
    <property type="protein sequence ID" value="PIP15025.1"/>
    <property type="molecule type" value="Genomic_DNA"/>
</dbReference>
<gene>
    <name evidence="4" type="ORF">COX47_01955</name>
</gene>
<dbReference type="GO" id="GO:0004347">
    <property type="term" value="F:glucose-6-phosphate isomerase activity"/>
    <property type="evidence" value="ECO:0007669"/>
    <property type="project" value="InterPro"/>
</dbReference>
<dbReference type="PROSITE" id="PS51464">
    <property type="entry name" value="SIS"/>
    <property type="match status" value="1"/>
</dbReference>
<evidence type="ECO:0000313" key="5">
    <source>
        <dbReference type="Proteomes" id="UP000231025"/>
    </source>
</evidence>
<feature type="domain" description="SIS" evidence="3">
    <location>
        <begin position="42"/>
        <end position="185"/>
    </location>
</feature>
<dbReference type="InterPro" id="IPR019490">
    <property type="entry name" value="Glu6P/Mann6P_isomerase_C"/>
</dbReference>
<evidence type="ECO:0000256" key="1">
    <source>
        <dbReference type="ARBA" id="ARBA00010523"/>
    </source>
</evidence>
<dbReference type="AlphaFoldDB" id="A0A2G9Y707"/>
<protein>
    <recommendedName>
        <fullName evidence="3">SIS domain-containing protein</fullName>
    </recommendedName>
</protein>
<evidence type="ECO:0000256" key="2">
    <source>
        <dbReference type="ARBA" id="ARBA00023235"/>
    </source>
</evidence>